<keyword evidence="5 9" id="KW-0479">Metal-binding</keyword>
<comment type="pathway">
    <text evidence="2">Secondary metabolite biosynthesis.</text>
</comment>
<keyword evidence="13" id="KW-1185">Reference proteome</keyword>
<evidence type="ECO:0000256" key="7">
    <source>
        <dbReference type="ARBA" id="ARBA00023004"/>
    </source>
</evidence>
<dbReference type="OrthoDB" id="2789670at2759"/>
<evidence type="ECO:0000313" key="12">
    <source>
        <dbReference type="EMBL" id="TFK99726.1"/>
    </source>
</evidence>
<accession>A0A5C3QDV7</accession>
<evidence type="ECO:0000256" key="8">
    <source>
        <dbReference type="ARBA" id="ARBA00023033"/>
    </source>
</evidence>
<proteinExistence type="inferred from homology"/>
<keyword evidence="11" id="KW-0472">Membrane</keyword>
<dbReference type="InterPro" id="IPR001128">
    <property type="entry name" value="Cyt_P450"/>
</dbReference>
<comment type="cofactor">
    <cofactor evidence="1 9">
        <name>heme</name>
        <dbReference type="ChEBI" id="CHEBI:30413"/>
    </cofactor>
</comment>
<keyword evidence="6 10" id="KW-0560">Oxidoreductase</keyword>
<dbReference type="GO" id="GO:0020037">
    <property type="term" value="F:heme binding"/>
    <property type="evidence" value="ECO:0007669"/>
    <property type="project" value="InterPro"/>
</dbReference>
<dbReference type="CDD" id="cd11065">
    <property type="entry name" value="CYP64-like"/>
    <property type="match status" value="1"/>
</dbReference>
<reference evidence="12 13" key="1">
    <citation type="journal article" date="2019" name="Nat. Ecol. Evol.">
        <title>Megaphylogeny resolves global patterns of mushroom evolution.</title>
        <authorList>
            <person name="Varga T."/>
            <person name="Krizsan K."/>
            <person name="Foldi C."/>
            <person name="Dima B."/>
            <person name="Sanchez-Garcia M."/>
            <person name="Sanchez-Ramirez S."/>
            <person name="Szollosi G.J."/>
            <person name="Szarkandi J.G."/>
            <person name="Papp V."/>
            <person name="Albert L."/>
            <person name="Andreopoulos W."/>
            <person name="Angelini C."/>
            <person name="Antonin V."/>
            <person name="Barry K.W."/>
            <person name="Bougher N.L."/>
            <person name="Buchanan P."/>
            <person name="Buyck B."/>
            <person name="Bense V."/>
            <person name="Catcheside P."/>
            <person name="Chovatia M."/>
            <person name="Cooper J."/>
            <person name="Damon W."/>
            <person name="Desjardin D."/>
            <person name="Finy P."/>
            <person name="Geml J."/>
            <person name="Haridas S."/>
            <person name="Hughes K."/>
            <person name="Justo A."/>
            <person name="Karasinski D."/>
            <person name="Kautmanova I."/>
            <person name="Kiss B."/>
            <person name="Kocsube S."/>
            <person name="Kotiranta H."/>
            <person name="LaButti K.M."/>
            <person name="Lechner B.E."/>
            <person name="Liimatainen K."/>
            <person name="Lipzen A."/>
            <person name="Lukacs Z."/>
            <person name="Mihaltcheva S."/>
            <person name="Morgado L.N."/>
            <person name="Niskanen T."/>
            <person name="Noordeloos M.E."/>
            <person name="Ohm R.A."/>
            <person name="Ortiz-Santana B."/>
            <person name="Ovrebo C."/>
            <person name="Racz N."/>
            <person name="Riley R."/>
            <person name="Savchenko A."/>
            <person name="Shiryaev A."/>
            <person name="Soop K."/>
            <person name="Spirin V."/>
            <person name="Szebenyi C."/>
            <person name="Tomsovsky M."/>
            <person name="Tulloss R.E."/>
            <person name="Uehling J."/>
            <person name="Grigoriev I.V."/>
            <person name="Vagvolgyi C."/>
            <person name="Papp T."/>
            <person name="Martin F.M."/>
            <person name="Miettinen O."/>
            <person name="Hibbett D.S."/>
            <person name="Nagy L.G."/>
        </authorList>
    </citation>
    <scope>NUCLEOTIDE SEQUENCE [LARGE SCALE GENOMIC DNA]</scope>
    <source>
        <strain evidence="12 13">CBS 309.79</strain>
    </source>
</reference>
<dbReference type="GO" id="GO:0004497">
    <property type="term" value="F:monooxygenase activity"/>
    <property type="evidence" value="ECO:0007669"/>
    <property type="project" value="UniProtKB-KW"/>
</dbReference>
<dbReference type="PRINTS" id="PR00463">
    <property type="entry name" value="EP450I"/>
</dbReference>
<feature type="transmembrane region" description="Helical" evidence="11">
    <location>
        <begin position="17"/>
        <end position="34"/>
    </location>
</feature>
<dbReference type="AlphaFoldDB" id="A0A5C3QDV7"/>
<keyword evidence="8 10" id="KW-0503">Monooxygenase</keyword>
<feature type="binding site" description="axial binding residue" evidence="9">
    <location>
        <position position="452"/>
    </location>
    <ligand>
        <name>heme</name>
        <dbReference type="ChEBI" id="CHEBI:30413"/>
    </ligand>
    <ligandPart>
        <name>Fe</name>
        <dbReference type="ChEBI" id="CHEBI:18248"/>
    </ligandPart>
</feature>
<dbReference type="PANTHER" id="PTHR46300:SF7">
    <property type="entry name" value="P450, PUTATIVE (EUROFUNG)-RELATED"/>
    <property type="match status" value="1"/>
</dbReference>
<dbReference type="InterPro" id="IPR002401">
    <property type="entry name" value="Cyt_P450_E_grp-I"/>
</dbReference>
<sequence length="527" mass="59009">MSEQSNSDQVWLTSPEGLAVMLAFTVAMVVASLFKGRKSALPYPPGPKPSRIPLIGNMMDMPSSQEWKTFAQWNKEHGPLVMVEVLGQKMCIVGSHKVASDLLDGKSAIYSDRPAMPMVNDLMDWRFNMGLQPYTESYKRHRKAFHHGFNKRVSDEYQYLQTVEVNNLLKNLLDSPEQFDGHLKDSVAATIMMIGLGYKTTGSDDRFVSIAESAQLAMVTAARPGAFLVDVLPWLKHVPEWVPGAGFQKVARRGWEFSQDLQKIPFAWAQQQYEQGLAQPSFFKKLRDTPGFASEDPKEEEHIVRCATAVMYATAADTILSSMLTFVLGMIHTPHVVKLAQEELDRVIGTDRLPTLADRESLPYVTAVAKEALRWEVVIPMGVPHRLMEDDVYNGMFIPAGTVMIPNQWGMAHEESVYPNPMEYRPERFLVPTSQMPPDPNQIAFGFGRRICPGRFVAENQLWLTVASILACFDISAALDAQGKPILPPRDYTSGMASRPAPFKCQMKPRHSMVKDLIAHNLEANAP</sequence>
<dbReference type="Proteomes" id="UP000305067">
    <property type="component" value="Unassembled WGS sequence"/>
</dbReference>
<dbReference type="GO" id="GO:0016705">
    <property type="term" value="F:oxidoreductase activity, acting on paired donors, with incorporation or reduction of molecular oxygen"/>
    <property type="evidence" value="ECO:0007669"/>
    <property type="project" value="InterPro"/>
</dbReference>
<dbReference type="PROSITE" id="PS00086">
    <property type="entry name" value="CYTOCHROME_P450"/>
    <property type="match status" value="1"/>
</dbReference>
<evidence type="ECO:0000256" key="9">
    <source>
        <dbReference type="PIRSR" id="PIRSR602401-1"/>
    </source>
</evidence>
<dbReference type="InterPro" id="IPR017972">
    <property type="entry name" value="Cyt_P450_CS"/>
</dbReference>
<dbReference type="PANTHER" id="PTHR46300">
    <property type="entry name" value="P450, PUTATIVE (EUROFUNG)-RELATED-RELATED"/>
    <property type="match status" value="1"/>
</dbReference>
<evidence type="ECO:0000256" key="4">
    <source>
        <dbReference type="ARBA" id="ARBA00022617"/>
    </source>
</evidence>
<comment type="similarity">
    <text evidence="3 10">Belongs to the cytochrome P450 family.</text>
</comment>
<keyword evidence="11" id="KW-0812">Transmembrane</keyword>
<evidence type="ECO:0000313" key="13">
    <source>
        <dbReference type="Proteomes" id="UP000305067"/>
    </source>
</evidence>
<evidence type="ECO:0000256" key="1">
    <source>
        <dbReference type="ARBA" id="ARBA00001971"/>
    </source>
</evidence>
<dbReference type="GO" id="GO:0005506">
    <property type="term" value="F:iron ion binding"/>
    <property type="evidence" value="ECO:0007669"/>
    <property type="project" value="InterPro"/>
</dbReference>
<keyword evidence="11" id="KW-1133">Transmembrane helix</keyword>
<dbReference type="Pfam" id="PF00067">
    <property type="entry name" value="p450"/>
    <property type="match status" value="1"/>
</dbReference>
<evidence type="ECO:0000256" key="2">
    <source>
        <dbReference type="ARBA" id="ARBA00005179"/>
    </source>
</evidence>
<organism evidence="12 13">
    <name type="scientific">Pterulicium gracile</name>
    <dbReference type="NCBI Taxonomy" id="1884261"/>
    <lineage>
        <taxon>Eukaryota</taxon>
        <taxon>Fungi</taxon>
        <taxon>Dikarya</taxon>
        <taxon>Basidiomycota</taxon>
        <taxon>Agaricomycotina</taxon>
        <taxon>Agaricomycetes</taxon>
        <taxon>Agaricomycetidae</taxon>
        <taxon>Agaricales</taxon>
        <taxon>Pleurotineae</taxon>
        <taxon>Pterulaceae</taxon>
        <taxon>Pterulicium</taxon>
    </lineage>
</organism>
<evidence type="ECO:0000256" key="6">
    <source>
        <dbReference type="ARBA" id="ARBA00023002"/>
    </source>
</evidence>
<evidence type="ECO:0000256" key="3">
    <source>
        <dbReference type="ARBA" id="ARBA00010617"/>
    </source>
</evidence>
<evidence type="ECO:0000256" key="10">
    <source>
        <dbReference type="RuleBase" id="RU000461"/>
    </source>
</evidence>
<gene>
    <name evidence="12" type="ORF">BDV98DRAFT_605888</name>
</gene>
<keyword evidence="7 9" id="KW-0408">Iron</keyword>
<evidence type="ECO:0000256" key="11">
    <source>
        <dbReference type="SAM" id="Phobius"/>
    </source>
</evidence>
<dbReference type="EMBL" id="ML178832">
    <property type="protein sequence ID" value="TFK99726.1"/>
    <property type="molecule type" value="Genomic_DNA"/>
</dbReference>
<evidence type="ECO:0000256" key="5">
    <source>
        <dbReference type="ARBA" id="ARBA00022723"/>
    </source>
</evidence>
<dbReference type="SUPFAM" id="SSF48264">
    <property type="entry name" value="Cytochrome P450"/>
    <property type="match status" value="1"/>
</dbReference>
<dbReference type="InterPro" id="IPR036396">
    <property type="entry name" value="Cyt_P450_sf"/>
</dbReference>
<keyword evidence="4 9" id="KW-0349">Heme</keyword>
<protein>
    <submittedName>
        <fullName evidence="12">Cytochrome P450</fullName>
    </submittedName>
</protein>
<name>A0A5C3QDV7_9AGAR</name>
<dbReference type="STRING" id="1884261.A0A5C3QDV7"/>
<dbReference type="Gene3D" id="1.10.630.10">
    <property type="entry name" value="Cytochrome P450"/>
    <property type="match status" value="1"/>
</dbReference>
<dbReference type="InterPro" id="IPR050364">
    <property type="entry name" value="Cytochrome_P450_fung"/>
</dbReference>